<reference evidence="3 4" key="1">
    <citation type="journal article" date="2015" name="Nature">
        <title>rRNA introns, odd ribosomes, and small enigmatic genomes across a large radiation of phyla.</title>
        <authorList>
            <person name="Brown C.T."/>
            <person name="Hug L.A."/>
            <person name="Thomas B.C."/>
            <person name="Sharon I."/>
            <person name="Castelle C.J."/>
            <person name="Singh A."/>
            <person name="Wilkins M.J."/>
            <person name="Williams K.H."/>
            <person name="Banfield J.F."/>
        </authorList>
    </citation>
    <scope>NUCLEOTIDE SEQUENCE [LARGE SCALE GENOMIC DNA]</scope>
</reference>
<dbReference type="InterPro" id="IPR003961">
    <property type="entry name" value="FN3_dom"/>
</dbReference>
<name>A0A0G0PVC7_9BACT</name>
<dbReference type="GO" id="GO:0046872">
    <property type="term" value="F:metal ion binding"/>
    <property type="evidence" value="ECO:0007669"/>
    <property type="project" value="InterPro"/>
</dbReference>
<dbReference type="InterPro" id="IPR039331">
    <property type="entry name" value="PAPs-like"/>
</dbReference>
<dbReference type="CDD" id="cd00063">
    <property type="entry name" value="FN3"/>
    <property type="match status" value="1"/>
</dbReference>
<dbReference type="EMBL" id="LBXO01000042">
    <property type="protein sequence ID" value="KKR32094.1"/>
    <property type="molecule type" value="Genomic_DNA"/>
</dbReference>
<evidence type="ECO:0000313" key="3">
    <source>
        <dbReference type="EMBL" id="KKR32094.1"/>
    </source>
</evidence>
<accession>A0A0G0PVC7</accession>
<feature type="domain" description="Fibronectin type-III" evidence="2">
    <location>
        <begin position="442"/>
        <end position="544"/>
    </location>
</feature>
<keyword evidence="1" id="KW-0732">Signal</keyword>
<evidence type="ECO:0000256" key="1">
    <source>
        <dbReference type="ARBA" id="ARBA00022729"/>
    </source>
</evidence>
<dbReference type="Proteomes" id="UP000034137">
    <property type="component" value="Unassembled WGS sequence"/>
</dbReference>
<dbReference type="PANTHER" id="PTHR22953:SF153">
    <property type="entry name" value="PURPLE ACID PHOSPHATASE"/>
    <property type="match status" value="1"/>
</dbReference>
<dbReference type="PROSITE" id="PS50853">
    <property type="entry name" value="FN3"/>
    <property type="match status" value="1"/>
</dbReference>
<dbReference type="SMART" id="SM00060">
    <property type="entry name" value="FN3"/>
    <property type="match status" value="3"/>
</dbReference>
<dbReference type="AlphaFoldDB" id="A0A0G0PVC7"/>
<dbReference type="InterPro" id="IPR013783">
    <property type="entry name" value="Ig-like_fold"/>
</dbReference>
<dbReference type="InterPro" id="IPR036116">
    <property type="entry name" value="FN3_sf"/>
</dbReference>
<dbReference type="Pfam" id="PF16656">
    <property type="entry name" value="Pur_ac_phosph_N"/>
    <property type="match status" value="1"/>
</dbReference>
<dbReference type="GO" id="GO:0003993">
    <property type="term" value="F:acid phosphatase activity"/>
    <property type="evidence" value="ECO:0007669"/>
    <property type="project" value="InterPro"/>
</dbReference>
<organism evidence="3 4">
    <name type="scientific">Candidatus Falkowbacteria bacterium GW2011_GWF2_39_8</name>
    <dbReference type="NCBI Taxonomy" id="1618642"/>
    <lineage>
        <taxon>Bacteria</taxon>
        <taxon>Candidatus Falkowiibacteriota</taxon>
    </lineage>
</organism>
<dbReference type="InterPro" id="IPR008963">
    <property type="entry name" value="Purple_acid_Pase-like_N"/>
</dbReference>
<evidence type="ECO:0000259" key="2">
    <source>
        <dbReference type="PROSITE" id="PS50853"/>
    </source>
</evidence>
<sequence>TSSSTYYFTVSSADSSGNNATSTEYSCDTIEKLTEETEVLEREEAAKQVGISQGLETGIIQGRATSGGGGTIVIDKTDKIAPIISGIEVRNIKANSAIINWKTNESADSFVEYVSNDMKKYFGRADLTNNHQAILEDLIPSSQYVYKVKSKDSSGNLAVGSDLTFSTPSLIEQLTSEGKTQTEIGQITSGGNSANETLIEAAQQAMALVAKVAGNVSLGVLENTLFSQYDTIEKLSQAIPAPVLGGEPGVVTTATTATIAWRTDKDSNSVIALVPDNVYSISADKNDPYTRLDGDANVKTQTHLVKVTDLKPETTYHYQLRSKADLGPEGKSRDFTFTTKGETLEISNYAIQNVSAEKAIFRWITNTETNSELSYMPYRNNRLSTDEAKTVSDKAMTTVHELAANDFEGGTIYQVELIGKDVKGNQTSKLIETFSTSKDDLPPVISQIQTESALSQGKTVKVQSVISWYTNEPTIGYVAYEKGVITGDKEFSQKIPIEVSYGKKHVAVITKFEPGTVYSFRVYANDSAGNTTISKTFTVLTPKQKESVFQLILKNFESTFGWVGKLNQ</sequence>
<comment type="caution">
    <text evidence="3">The sequence shown here is derived from an EMBL/GenBank/DDBJ whole genome shotgun (WGS) entry which is preliminary data.</text>
</comment>
<dbReference type="Gene3D" id="2.60.40.10">
    <property type="entry name" value="Immunoglobulins"/>
    <property type="match status" value="1"/>
</dbReference>
<gene>
    <name evidence="3" type="ORF">UT64_C0042G0001</name>
</gene>
<dbReference type="PANTHER" id="PTHR22953">
    <property type="entry name" value="ACID PHOSPHATASE RELATED"/>
    <property type="match status" value="1"/>
</dbReference>
<protein>
    <recommendedName>
        <fullName evidence="2">Fibronectin type-III domain-containing protein</fullName>
    </recommendedName>
</protein>
<feature type="non-terminal residue" evidence="3">
    <location>
        <position position="1"/>
    </location>
</feature>
<dbReference type="SUPFAM" id="SSF49363">
    <property type="entry name" value="Purple acid phosphatase, N-terminal domain"/>
    <property type="match status" value="2"/>
</dbReference>
<dbReference type="Gene3D" id="2.60.40.380">
    <property type="entry name" value="Purple acid phosphatase-like, N-terminal"/>
    <property type="match status" value="1"/>
</dbReference>
<evidence type="ECO:0000313" key="4">
    <source>
        <dbReference type="Proteomes" id="UP000034137"/>
    </source>
</evidence>
<proteinExistence type="predicted"/>
<dbReference type="InterPro" id="IPR015914">
    <property type="entry name" value="PAPs_N"/>
</dbReference>
<dbReference type="SUPFAM" id="SSF49265">
    <property type="entry name" value="Fibronectin type III"/>
    <property type="match status" value="1"/>
</dbReference>